<reference evidence="1" key="1">
    <citation type="journal article" date="2021" name="Mol. Plant Microbe Interact.">
        <title>Complete Genome Sequence of the Plant-Pathogenic Fungus Colletotrichum lupini.</title>
        <authorList>
            <person name="Baroncelli R."/>
            <person name="Pensec F."/>
            <person name="Da Lio D."/>
            <person name="Boufleur T."/>
            <person name="Vicente I."/>
            <person name="Sarrocco S."/>
            <person name="Picot A."/>
            <person name="Baraldi E."/>
            <person name="Sukno S."/>
            <person name="Thon M."/>
            <person name="Le Floch G."/>
        </authorList>
    </citation>
    <scope>NUCLEOTIDE SEQUENCE</scope>
    <source>
        <strain evidence="1">IMI 504893</strain>
    </source>
</reference>
<keyword evidence="2" id="KW-1185">Reference proteome</keyword>
<name>A0A9Q8WHY5_9PEZI</name>
<evidence type="ECO:0000313" key="1">
    <source>
        <dbReference type="EMBL" id="UQC83285.1"/>
    </source>
</evidence>
<dbReference type="EMBL" id="CP019476">
    <property type="protein sequence ID" value="UQC83285.1"/>
    <property type="molecule type" value="Genomic_DNA"/>
</dbReference>
<organism evidence="1 2">
    <name type="scientific">Colletotrichum lupini</name>
    <dbReference type="NCBI Taxonomy" id="145971"/>
    <lineage>
        <taxon>Eukaryota</taxon>
        <taxon>Fungi</taxon>
        <taxon>Dikarya</taxon>
        <taxon>Ascomycota</taxon>
        <taxon>Pezizomycotina</taxon>
        <taxon>Sordariomycetes</taxon>
        <taxon>Hypocreomycetidae</taxon>
        <taxon>Glomerellales</taxon>
        <taxon>Glomerellaceae</taxon>
        <taxon>Colletotrichum</taxon>
        <taxon>Colletotrichum acutatum species complex</taxon>
    </lineage>
</organism>
<sequence length="394" mass="42887">MAIVQDFQSPPPSSSSHQHQLATTTLQVGGSLHTTNQTSGGQWLTAEVHPFKNAGSPPSSRINSTWAVSDATIIASHFPWMGLALSLGHSMYTTDAPLPESCQYEEDIGPYRAQTPSVLPRDCKPDGWKSARNYECIQSVSQRRFTGCEVVLNRATPRTYAPSTPPPKPKVSEAAPVSGYASLHRAGQSHHHDRLASPPFPQIAVLRDCVEELDKDWVAHPSSSSLPASRLGALCQCPLPLYTEARHIPTTQLLIVGMVLKRNALCLSVQSSVYKPEVDDIRPHKALEKKPPVSADTVTPVRGGSCLSLSGAHDCPHAHRPYLATGSPKIVTHFKVSLINQSKSKFDPSKGHSLDWTILPGFLTLIVSRPNPWMCDDEVPSVLMPNDNPDDAYP</sequence>
<dbReference type="GeneID" id="73342771"/>
<dbReference type="AlphaFoldDB" id="A0A9Q8WHY5"/>
<proteinExistence type="predicted"/>
<dbReference type="RefSeq" id="XP_049144904.1">
    <property type="nucleotide sequence ID" value="XM_049287761.1"/>
</dbReference>
<dbReference type="KEGG" id="clup:CLUP02_08779"/>
<accession>A0A9Q8WHY5</accession>
<dbReference type="Proteomes" id="UP000830671">
    <property type="component" value="Chromosome 4"/>
</dbReference>
<protein>
    <submittedName>
        <fullName evidence="1">Uncharacterized protein</fullName>
    </submittedName>
</protein>
<gene>
    <name evidence="1" type="ORF">CLUP02_08779</name>
</gene>
<evidence type="ECO:0000313" key="2">
    <source>
        <dbReference type="Proteomes" id="UP000830671"/>
    </source>
</evidence>